<evidence type="ECO:0000313" key="3">
    <source>
        <dbReference type="Proteomes" id="UP000070299"/>
    </source>
</evidence>
<reference evidence="3" key="1">
    <citation type="submission" date="2016-02" db="EMBL/GenBank/DDBJ databases">
        <authorList>
            <person name="Schultz-Johansen M."/>
            <person name="Glaring M.A."/>
            <person name="Bech P.K."/>
            <person name="Stougaard P."/>
        </authorList>
    </citation>
    <scope>NUCLEOTIDE SEQUENCE [LARGE SCALE GENOMIC DNA]</scope>
    <source>
        <strain evidence="3">S66</strain>
    </source>
</reference>
<proteinExistence type="predicted"/>
<dbReference type="RefSeq" id="WP_068373903.1">
    <property type="nucleotide sequence ID" value="NZ_LSNE01000003.1"/>
</dbReference>
<feature type="signal peptide" evidence="1">
    <location>
        <begin position="1"/>
        <end position="21"/>
    </location>
</feature>
<name>A0A136A4D5_9ALTE</name>
<feature type="chain" id="PRO_5007469637" description="MSHA biogenesis protein MshK" evidence="1">
    <location>
        <begin position="22"/>
        <end position="110"/>
    </location>
</feature>
<evidence type="ECO:0000256" key="1">
    <source>
        <dbReference type="SAM" id="SignalP"/>
    </source>
</evidence>
<dbReference type="Proteomes" id="UP000070299">
    <property type="component" value="Unassembled WGS sequence"/>
</dbReference>
<evidence type="ECO:0000313" key="2">
    <source>
        <dbReference type="EMBL" id="KXI30102.1"/>
    </source>
</evidence>
<comment type="caution">
    <text evidence="2">The sequence shown here is derived from an EMBL/GenBank/DDBJ whole genome shotgun (WGS) entry which is preliminary data.</text>
</comment>
<gene>
    <name evidence="2" type="ORF">AX660_08880</name>
</gene>
<protein>
    <recommendedName>
        <fullName evidence="4">MSHA biogenesis protein MshK</fullName>
    </recommendedName>
</protein>
<accession>A0A136A4D5</accession>
<dbReference type="OrthoDB" id="6387368at2"/>
<dbReference type="STRING" id="1799789.AX660_08880"/>
<sequence length="110" mass="12178">MTYYRYLLLLLLLSAPLSVQGKTDPTRPQNYTKNMLSEEQNNELSLSAIFVTGNTKQAIINGLSYGEGQSVYAYKVVSISANKVELSGPQGKQLLFINNNNVKKDAKNGF</sequence>
<evidence type="ECO:0008006" key="4">
    <source>
        <dbReference type="Google" id="ProtNLM"/>
    </source>
</evidence>
<organism evidence="2 3">
    <name type="scientific">Paraglaciecola hydrolytica</name>
    <dbReference type="NCBI Taxonomy" id="1799789"/>
    <lineage>
        <taxon>Bacteria</taxon>
        <taxon>Pseudomonadati</taxon>
        <taxon>Pseudomonadota</taxon>
        <taxon>Gammaproteobacteria</taxon>
        <taxon>Alteromonadales</taxon>
        <taxon>Alteromonadaceae</taxon>
        <taxon>Paraglaciecola</taxon>
    </lineage>
</organism>
<dbReference type="AlphaFoldDB" id="A0A136A4D5"/>
<keyword evidence="1" id="KW-0732">Signal</keyword>
<dbReference type="EMBL" id="LSNE01000003">
    <property type="protein sequence ID" value="KXI30102.1"/>
    <property type="molecule type" value="Genomic_DNA"/>
</dbReference>
<keyword evidence="3" id="KW-1185">Reference proteome</keyword>